<keyword evidence="3" id="KW-1185">Reference proteome</keyword>
<evidence type="ECO:0000313" key="2">
    <source>
        <dbReference type="EMBL" id="NME72548.1"/>
    </source>
</evidence>
<feature type="transmembrane region" description="Helical" evidence="1">
    <location>
        <begin position="378"/>
        <end position="396"/>
    </location>
</feature>
<feature type="transmembrane region" description="Helical" evidence="1">
    <location>
        <begin position="227"/>
        <end position="247"/>
    </location>
</feature>
<protein>
    <submittedName>
        <fullName evidence="2">YfhO family protein</fullName>
    </submittedName>
</protein>
<feature type="transmembrane region" description="Helical" evidence="1">
    <location>
        <begin position="9"/>
        <end position="27"/>
    </location>
</feature>
<feature type="transmembrane region" description="Helical" evidence="1">
    <location>
        <begin position="449"/>
        <end position="468"/>
    </location>
</feature>
<feature type="transmembrane region" description="Helical" evidence="1">
    <location>
        <begin position="538"/>
        <end position="556"/>
    </location>
</feature>
<feature type="transmembrane region" description="Helical" evidence="1">
    <location>
        <begin position="354"/>
        <end position="371"/>
    </location>
</feature>
<dbReference type="PANTHER" id="PTHR38454">
    <property type="entry name" value="INTEGRAL MEMBRANE PROTEIN-RELATED"/>
    <property type="match status" value="1"/>
</dbReference>
<feature type="transmembrane region" description="Helical" evidence="1">
    <location>
        <begin position="196"/>
        <end position="215"/>
    </location>
</feature>
<keyword evidence="1" id="KW-0812">Transmembrane</keyword>
<evidence type="ECO:0000256" key="1">
    <source>
        <dbReference type="SAM" id="Phobius"/>
    </source>
</evidence>
<sequence length="838" mass="93383">MSKGNLKKYNWLLVIPVFFILTVIYFSPEFFDNKSLQQGDLVHFEGMSHASQLEAEKTGESPLWNTAMFSGMPELLTSSLKGDPTHFLYSLSMFFIYDSFETPMTVMLLMMSVWIALMCFRVNPWVASFISAAFAFNTFYITSLEAGHITKLMATGYAALVLGAMRLLFDKKWLLGGALLATSVALELRAGHYQITYYLCCVVLIYGLSEMYFAYKNGEINTYLTRVVPLGILVAGLGASTQLWRVWTTQEYSTYSIRGQKELSALPGQENNHTEEGLDKDYAFSWSEGKMESLTLIAPNFFGGSSQERISEDGPMAKQLEKVAGRQQAKNIVKNPNFKLPLYFGEQPFTGGPIYQGVLISFFFILALFVLDTRQRTWLIGGTLITLMFAWGKHLQWFNYTLFDILPGMNKFRTPAMALGVGCVVMALGAALGLSKVIEEGWNEKTQKAFLKAGGATLGLLVIMWLGAGMMDVSGPRDAQIFQQMFGLTDQNIVRQFTNALDEERVSMMRSDVTRSILFLLAGVAVIFAFSKQKLKSSLVILLLGVLTLGDVWVVAKRYVNEASFQKKSNKTFHVTNAADNEILKDKDPNYRVLNLTSNTFNESNTSYFHKSIGGYSAVKLRRYQDLIEREIAKEMQTLASGIQSGQPLPVKATPALNMLNMKYAILGTSAQAVYKNPNALGNAWFVDKVIKVNSADEEMEALPTIDPSFQAIVDVQKYPDANLSTSYTEGDQIKLTSFNQRRLKYTAESKNGGFAVFSEVWYPAGWVAKIDGEPVDIVCANYILRGINIPAGKHEITFDFDPNSFVIGGLISKIAGYITVLLLFGAVGLIVYKETKK</sequence>
<feature type="transmembrane region" description="Helical" evidence="1">
    <location>
        <begin position="94"/>
        <end position="117"/>
    </location>
</feature>
<evidence type="ECO:0000313" key="3">
    <source>
        <dbReference type="Proteomes" id="UP000576082"/>
    </source>
</evidence>
<dbReference type="InterPro" id="IPR018580">
    <property type="entry name" value="Uncharacterised_YfhO"/>
</dbReference>
<accession>A0A7X9S1B8</accession>
<dbReference type="AlphaFoldDB" id="A0A7X9S1B8"/>
<feature type="transmembrane region" description="Helical" evidence="1">
    <location>
        <begin position="416"/>
        <end position="437"/>
    </location>
</feature>
<keyword evidence="1" id="KW-0472">Membrane</keyword>
<name>A0A7X9S1B8_9BACT</name>
<feature type="transmembrane region" description="Helical" evidence="1">
    <location>
        <begin position="513"/>
        <end position="531"/>
    </location>
</feature>
<dbReference type="Proteomes" id="UP000576082">
    <property type="component" value="Unassembled WGS sequence"/>
</dbReference>
<proteinExistence type="predicted"/>
<feature type="transmembrane region" description="Helical" evidence="1">
    <location>
        <begin position="815"/>
        <end position="833"/>
    </location>
</feature>
<feature type="transmembrane region" description="Helical" evidence="1">
    <location>
        <begin position="124"/>
        <end position="143"/>
    </location>
</feature>
<dbReference type="Pfam" id="PF09586">
    <property type="entry name" value="YfhO"/>
    <property type="match status" value="1"/>
</dbReference>
<dbReference type="EMBL" id="JABANE010000174">
    <property type="protein sequence ID" value="NME72548.1"/>
    <property type="molecule type" value="Genomic_DNA"/>
</dbReference>
<gene>
    <name evidence="2" type="ORF">HHU12_31600</name>
</gene>
<keyword evidence="1" id="KW-1133">Transmembrane helix</keyword>
<dbReference type="PANTHER" id="PTHR38454:SF1">
    <property type="entry name" value="INTEGRAL MEMBRANE PROTEIN"/>
    <property type="match status" value="1"/>
</dbReference>
<organism evidence="2 3">
    <name type="scientific">Flammeovirga aprica JL-4</name>
    <dbReference type="NCBI Taxonomy" id="694437"/>
    <lineage>
        <taxon>Bacteria</taxon>
        <taxon>Pseudomonadati</taxon>
        <taxon>Bacteroidota</taxon>
        <taxon>Cytophagia</taxon>
        <taxon>Cytophagales</taxon>
        <taxon>Flammeovirgaceae</taxon>
        <taxon>Flammeovirga</taxon>
    </lineage>
</organism>
<dbReference type="RefSeq" id="WP_169660735.1">
    <property type="nucleotide sequence ID" value="NZ_JABANE010000174.1"/>
</dbReference>
<comment type="caution">
    <text evidence="2">The sequence shown here is derived from an EMBL/GenBank/DDBJ whole genome shotgun (WGS) entry which is preliminary data.</text>
</comment>
<reference evidence="2 3" key="1">
    <citation type="submission" date="2020-04" db="EMBL/GenBank/DDBJ databases">
        <title>Flammeovirga sp. SR4, a novel species isolated from seawater.</title>
        <authorList>
            <person name="Wang X."/>
        </authorList>
    </citation>
    <scope>NUCLEOTIDE SEQUENCE [LARGE SCALE GENOMIC DNA]</scope>
    <source>
        <strain evidence="2 3">ATCC 23126</strain>
    </source>
</reference>